<comment type="subcellular location">
    <subcellularLocation>
        <location evidence="1">Cell inner membrane</location>
        <topology evidence="1">Multi-pass membrane protein</topology>
    </subcellularLocation>
</comment>
<dbReference type="Pfam" id="PF04290">
    <property type="entry name" value="DctQ"/>
    <property type="match status" value="1"/>
</dbReference>
<evidence type="ECO:0000256" key="3">
    <source>
        <dbReference type="ARBA" id="ARBA00022475"/>
    </source>
</evidence>
<feature type="transmembrane region" description="Helical" evidence="9">
    <location>
        <begin position="131"/>
        <end position="156"/>
    </location>
</feature>
<keyword evidence="3" id="KW-1003">Cell membrane</keyword>
<evidence type="ECO:0000256" key="8">
    <source>
        <dbReference type="ARBA" id="ARBA00038436"/>
    </source>
</evidence>
<evidence type="ECO:0000256" key="7">
    <source>
        <dbReference type="ARBA" id="ARBA00023136"/>
    </source>
</evidence>
<keyword evidence="4" id="KW-0997">Cell inner membrane</keyword>
<keyword evidence="5 9" id="KW-0812">Transmembrane</keyword>
<accession>A0A2G6KEB0</accession>
<dbReference type="EMBL" id="PDSK01000092">
    <property type="protein sequence ID" value="PIE34023.1"/>
    <property type="molecule type" value="Genomic_DNA"/>
</dbReference>
<gene>
    <name evidence="11" type="ORF">CSA56_08890</name>
</gene>
<comment type="caution">
    <text evidence="11">The sequence shown here is derived from an EMBL/GenBank/DDBJ whole genome shotgun (WGS) entry which is preliminary data.</text>
</comment>
<dbReference type="GO" id="GO:0015740">
    <property type="term" value="P:C4-dicarboxylate transport"/>
    <property type="evidence" value="ECO:0007669"/>
    <property type="project" value="TreeGrafter"/>
</dbReference>
<dbReference type="InterPro" id="IPR055348">
    <property type="entry name" value="DctQ"/>
</dbReference>
<keyword evidence="7 9" id="KW-0472">Membrane</keyword>
<evidence type="ECO:0000256" key="1">
    <source>
        <dbReference type="ARBA" id="ARBA00004429"/>
    </source>
</evidence>
<evidence type="ECO:0000256" key="5">
    <source>
        <dbReference type="ARBA" id="ARBA00022692"/>
    </source>
</evidence>
<proteinExistence type="inferred from homology"/>
<evidence type="ECO:0000313" key="11">
    <source>
        <dbReference type="EMBL" id="PIE34023.1"/>
    </source>
</evidence>
<dbReference type="PANTHER" id="PTHR35011:SF2">
    <property type="entry name" value="2,3-DIKETO-L-GULONATE TRAP TRANSPORTER SMALL PERMEASE PROTEIN YIAM"/>
    <property type="match status" value="1"/>
</dbReference>
<evidence type="ECO:0000259" key="10">
    <source>
        <dbReference type="Pfam" id="PF04290"/>
    </source>
</evidence>
<keyword evidence="6 9" id="KW-1133">Transmembrane helix</keyword>
<evidence type="ECO:0000313" key="12">
    <source>
        <dbReference type="Proteomes" id="UP000230821"/>
    </source>
</evidence>
<comment type="similarity">
    <text evidence="8">Belongs to the TRAP transporter small permease family.</text>
</comment>
<evidence type="ECO:0000256" key="9">
    <source>
        <dbReference type="SAM" id="Phobius"/>
    </source>
</evidence>
<dbReference type="AlphaFoldDB" id="A0A2G6KEB0"/>
<name>A0A2G6KEB0_9BACT</name>
<organism evidence="11 12">
    <name type="scientific">candidate division KSB3 bacterium</name>
    <dbReference type="NCBI Taxonomy" id="2044937"/>
    <lineage>
        <taxon>Bacteria</taxon>
        <taxon>candidate division KSB3</taxon>
    </lineage>
</organism>
<protein>
    <submittedName>
        <fullName evidence="11">C4-dicarboxylate ABC transporter permease</fullName>
    </submittedName>
</protein>
<sequence>MMRTPTSLKKTGSFLLDLLEIYIPAVAFSIMFVVFVLQIFFRYFLNRPLTWPYEVTIFAFIWTAILGACYARREGVHVVFGLVYDNVSPRMQVIFRLIANGLIFLAFLVALKPSYEQVMFMAFKKSTVLKIPYHIAYSPYVVFVILILGHTLYDLVIDIKELARRKQS</sequence>
<feature type="domain" description="Tripartite ATP-independent periplasmic transporters DctQ component" evidence="10">
    <location>
        <begin position="31"/>
        <end position="158"/>
    </location>
</feature>
<evidence type="ECO:0000256" key="4">
    <source>
        <dbReference type="ARBA" id="ARBA00022519"/>
    </source>
</evidence>
<dbReference type="GO" id="GO:0022857">
    <property type="term" value="F:transmembrane transporter activity"/>
    <property type="evidence" value="ECO:0007669"/>
    <property type="project" value="TreeGrafter"/>
</dbReference>
<evidence type="ECO:0000256" key="6">
    <source>
        <dbReference type="ARBA" id="ARBA00022989"/>
    </source>
</evidence>
<feature type="transmembrane region" description="Helical" evidence="9">
    <location>
        <begin position="93"/>
        <end position="111"/>
    </location>
</feature>
<feature type="transmembrane region" description="Helical" evidence="9">
    <location>
        <begin position="21"/>
        <end position="45"/>
    </location>
</feature>
<dbReference type="InterPro" id="IPR007387">
    <property type="entry name" value="TRAP_DctQ"/>
</dbReference>
<dbReference type="PANTHER" id="PTHR35011">
    <property type="entry name" value="2,3-DIKETO-L-GULONATE TRAP TRANSPORTER SMALL PERMEASE PROTEIN YIAM"/>
    <property type="match status" value="1"/>
</dbReference>
<dbReference type="Proteomes" id="UP000230821">
    <property type="component" value="Unassembled WGS sequence"/>
</dbReference>
<dbReference type="GO" id="GO:0005886">
    <property type="term" value="C:plasma membrane"/>
    <property type="evidence" value="ECO:0007669"/>
    <property type="project" value="UniProtKB-SubCell"/>
</dbReference>
<reference evidence="11 12" key="1">
    <citation type="submission" date="2017-10" db="EMBL/GenBank/DDBJ databases">
        <title>Novel microbial diversity and functional potential in the marine mammal oral microbiome.</title>
        <authorList>
            <person name="Dudek N.K."/>
            <person name="Sun C.L."/>
            <person name="Burstein D."/>
            <person name="Kantor R.S."/>
            <person name="Aliaga Goltsman D.S."/>
            <person name="Bik E.M."/>
            <person name="Thomas B.C."/>
            <person name="Banfield J.F."/>
            <person name="Relman D.A."/>
        </authorList>
    </citation>
    <scope>NUCLEOTIDE SEQUENCE [LARGE SCALE GENOMIC DNA]</scope>
    <source>
        <strain evidence="11">DOLJORAL78_47_16</strain>
    </source>
</reference>
<evidence type="ECO:0000256" key="2">
    <source>
        <dbReference type="ARBA" id="ARBA00022448"/>
    </source>
</evidence>
<feature type="transmembrane region" description="Helical" evidence="9">
    <location>
        <begin position="51"/>
        <end position="72"/>
    </location>
</feature>
<keyword evidence="2" id="KW-0813">Transport</keyword>